<proteinExistence type="predicted"/>
<feature type="region of interest" description="Disordered" evidence="1">
    <location>
        <begin position="1"/>
        <end position="30"/>
    </location>
</feature>
<organism evidence="2 3">
    <name type="scientific">Actinoallomurus oryzae</name>
    <dbReference type="NCBI Taxonomy" id="502180"/>
    <lineage>
        <taxon>Bacteria</taxon>
        <taxon>Bacillati</taxon>
        <taxon>Actinomycetota</taxon>
        <taxon>Actinomycetes</taxon>
        <taxon>Streptosporangiales</taxon>
        <taxon>Thermomonosporaceae</taxon>
        <taxon>Actinoallomurus</taxon>
    </lineage>
</organism>
<name>A0ABP8Q5X4_9ACTN</name>
<dbReference type="EMBL" id="BAABHF010000022">
    <property type="protein sequence ID" value="GAA4497848.1"/>
    <property type="molecule type" value="Genomic_DNA"/>
</dbReference>
<feature type="region of interest" description="Disordered" evidence="1">
    <location>
        <begin position="68"/>
        <end position="140"/>
    </location>
</feature>
<protein>
    <submittedName>
        <fullName evidence="2">Uncharacterized protein</fullName>
    </submittedName>
</protein>
<evidence type="ECO:0000313" key="2">
    <source>
        <dbReference type="EMBL" id="GAA4497848.1"/>
    </source>
</evidence>
<sequence>MATSMVEQVEQVPQVGDGAPAGVGDGGQGRVEAVGCGGQVARGLGLDDHGRDVVGDDVVEFAGDAGAFGGEGGLGDTAPALGLGGPGRAQPGPDPPHHDQRDIEQRESLHLLGPAEPMKLHRQRHVPQAEHDGGDTPSAF</sequence>
<reference evidence="3" key="1">
    <citation type="journal article" date="2019" name="Int. J. Syst. Evol. Microbiol.">
        <title>The Global Catalogue of Microorganisms (GCM) 10K type strain sequencing project: providing services to taxonomists for standard genome sequencing and annotation.</title>
        <authorList>
            <consortium name="The Broad Institute Genomics Platform"/>
            <consortium name="The Broad Institute Genome Sequencing Center for Infectious Disease"/>
            <person name="Wu L."/>
            <person name="Ma J."/>
        </authorList>
    </citation>
    <scope>NUCLEOTIDE SEQUENCE [LARGE SCALE GENOMIC DNA]</scope>
    <source>
        <strain evidence="3">JCM 17933</strain>
    </source>
</reference>
<comment type="caution">
    <text evidence="2">The sequence shown here is derived from an EMBL/GenBank/DDBJ whole genome shotgun (WGS) entry which is preliminary data.</text>
</comment>
<feature type="compositionally biased region" description="Gly residues" evidence="1">
    <location>
        <begin position="19"/>
        <end position="30"/>
    </location>
</feature>
<feature type="compositionally biased region" description="Basic and acidic residues" evidence="1">
    <location>
        <begin position="95"/>
        <end position="109"/>
    </location>
</feature>
<evidence type="ECO:0000313" key="3">
    <source>
        <dbReference type="Proteomes" id="UP001500503"/>
    </source>
</evidence>
<keyword evidence="3" id="KW-1185">Reference proteome</keyword>
<gene>
    <name evidence="2" type="ORF">GCM10023191_041980</name>
</gene>
<evidence type="ECO:0000256" key="1">
    <source>
        <dbReference type="SAM" id="MobiDB-lite"/>
    </source>
</evidence>
<dbReference type="Proteomes" id="UP001500503">
    <property type="component" value="Unassembled WGS sequence"/>
</dbReference>
<accession>A0ABP8Q5X4</accession>